<gene>
    <name evidence="2" type="ORF">TGP89_299270</name>
</gene>
<feature type="compositionally biased region" description="Basic residues" evidence="1">
    <location>
        <begin position="1104"/>
        <end position="1113"/>
    </location>
</feature>
<feature type="compositionally biased region" description="Basic and acidic residues" evidence="1">
    <location>
        <begin position="456"/>
        <end position="466"/>
    </location>
</feature>
<name>A0A086KQD7_TOXGO</name>
<dbReference type="Proteomes" id="UP000028828">
    <property type="component" value="Unassembled WGS sequence"/>
</dbReference>
<dbReference type="EMBL" id="AEYI02000679">
    <property type="protein sequence ID" value="KFG46605.1"/>
    <property type="molecule type" value="Genomic_DNA"/>
</dbReference>
<feature type="region of interest" description="Disordered" evidence="1">
    <location>
        <begin position="225"/>
        <end position="247"/>
    </location>
</feature>
<feature type="compositionally biased region" description="Polar residues" evidence="1">
    <location>
        <begin position="1052"/>
        <end position="1068"/>
    </location>
</feature>
<evidence type="ECO:0000313" key="2">
    <source>
        <dbReference type="EMBL" id="KFG46605.1"/>
    </source>
</evidence>
<feature type="region of interest" description="Disordered" evidence="1">
    <location>
        <begin position="431"/>
        <end position="482"/>
    </location>
</feature>
<feature type="region of interest" description="Disordered" evidence="1">
    <location>
        <begin position="1023"/>
        <end position="1113"/>
    </location>
</feature>
<feature type="region of interest" description="Disordered" evidence="1">
    <location>
        <begin position="640"/>
        <end position="846"/>
    </location>
</feature>
<evidence type="ECO:0000256" key="1">
    <source>
        <dbReference type="SAM" id="MobiDB-lite"/>
    </source>
</evidence>
<feature type="compositionally biased region" description="Polar residues" evidence="1">
    <location>
        <begin position="643"/>
        <end position="659"/>
    </location>
</feature>
<dbReference type="OrthoDB" id="331422at2759"/>
<feature type="compositionally biased region" description="Basic and acidic residues" evidence="1">
    <location>
        <begin position="728"/>
        <end position="738"/>
    </location>
</feature>
<feature type="compositionally biased region" description="Basic and acidic residues" evidence="1">
    <location>
        <begin position="1072"/>
        <end position="1081"/>
    </location>
</feature>
<reference evidence="2 3" key="1">
    <citation type="submission" date="2014-03" db="EMBL/GenBank/DDBJ databases">
        <authorList>
            <person name="Sibley D."/>
            <person name="Venepally P."/>
            <person name="Karamycheva S."/>
            <person name="Hadjithomas M."/>
            <person name="Khan A."/>
            <person name="Brunk B."/>
            <person name="Roos D."/>
            <person name="Caler E."/>
            <person name="Lorenzi H."/>
        </authorList>
    </citation>
    <scope>NUCLEOTIDE SEQUENCE [LARGE SCALE GENOMIC DNA]</scope>
    <source>
        <strain evidence="3">p89</strain>
    </source>
</reference>
<feature type="compositionally biased region" description="Basic and acidic residues" evidence="1">
    <location>
        <begin position="667"/>
        <end position="704"/>
    </location>
</feature>
<feature type="compositionally biased region" description="Polar residues" evidence="1">
    <location>
        <begin position="35"/>
        <end position="48"/>
    </location>
</feature>
<organism evidence="2 3">
    <name type="scientific">Toxoplasma gondii p89</name>
    <dbReference type="NCBI Taxonomy" id="943119"/>
    <lineage>
        <taxon>Eukaryota</taxon>
        <taxon>Sar</taxon>
        <taxon>Alveolata</taxon>
        <taxon>Apicomplexa</taxon>
        <taxon>Conoidasida</taxon>
        <taxon>Coccidia</taxon>
        <taxon>Eucoccidiorida</taxon>
        <taxon>Eimeriorina</taxon>
        <taxon>Sarcocystidae</taxon>
        <taxon>Toxoplasma</taxon>
    </lineage>
</organism>
<feature type="compositionally biased region" description="Basic and acidic residues" evidence="1">
    <location>
        <begin position="776"/>
        <end position="786"/>
    </location>
</feature>
<dbReference type="AlphaFoldDB" id="A0A086KQD7"/>
<feature type="compositionally biased region" description="Basic and acidic residues" evidence="1">
    <location>
        <begin position="437"/>
        <end position="446"/>
    </location>
</feature>
<sequence>MQPGSKGSGGIHRDIVLAGGSSCRQARKVFVSCEVPSTGQQRNESASESAELPRSSLSREDSSLVTVCTETATSVSSATKGVSLVAYAPSETKAEGGSSFPDTARSGLSQVARDFPPSLPEGPDFSLSSLLLGGCPGHTSSGLSRSFPSSNRQESVAEATCDSTNEGFTYCEPSHGASSASCIMLDAVDAPQQSVAKSRGRGSTHCVLWSCECRPACHLSFSEDPPPHAAAAHQRGQPVGSDGFSGEDNGTASNGSCGECFRVCQGYPFSCEERAPPHFLPSTSMSGLRHLARLDELRREADAATLSQIERIASRLARVEHVTWLEERKRRQEGQTVNKVDSKVESGQKHRNLFDFSQVASTRSDGVPSTFPDVICSAGASSEDTAPLHPMRERGKHVREELPEKGCRRQKISEDWDPQSFSGNEVLTGFSGGMHCSDGREEEDIRSQTAPVSNPERTRKEERRSLETSGASDEDRGSRLRPCTSQCSEAHASAETCEGLRKFSQELVNAGVGESLDDFHTRKSTHKCVSDGVDGFVGSGPEPDAEARLAGAADFLLRRGIPAAVFETRTDATVLPLSSPSVEGVALADVMPQFRSETTLPLWVLWWYCGRHAAATARNGEPVGQESFLVSVELSSSSDEENCTSTKVRMESGTFSKGQTGAALSGKRSEPPTRGREEGNRRQKKGETRVSCDMKGGRVRREMSQGDDCAPVDFLDDSSSLSNTCADARGENEDRWENGTEDEQGTRPRYTNTSRGRQRGKERGSQLSCCGFRTATETRDGGEPRSGRRGGGSSPRSPRIGMLAKKDASPSNLAPPPCDTEAAAEAVRSNLESTESDECTSETQAGATEAEYSFTFGPRSNGSRLATVCMEDCGSARRFDSGVTNVAARHAYAKGEGGAEFATLEQTSGEQKELSFLRCSRESHLSTWTPRRRVSAASNAEGTVSRFAIQSTVVASRDLLATDGGCLANTDTVDTGLSPRKCEEATHFLDHFSPRGRPVFIDLRTPRCSPRAHARLLRGSTPVSRVGTPIQRPVGAGDMLPPGEEEPKRRGTSSSCRFVSAASPSSEPSHVPARDRKRTHEGSTPCYPPLDLVTVSRTTPGSTPRKRQPSRGG</sequence>
<evidence type="ECO:0000313" key="3">
    <source>
        <dbReference type="Proteomes" id="UP000028828"/>
    </source>
</evidence>
<proteinExistence type="predicted"/>
<comment type="caution">
    <text evidence="2">The sequence shown here is derived from an EMBL/GenBank/DDBJ whole genome shotgun (WGS) entry which is preliminary data.</text>
</comment>
<feature type="region of interest" description="Disordered" evidence="1">
    <location>
        <begin position="34"/>
        <end position="63"/>
    </location>
</feature>
<dbReference type="VEuPathDB" id="ToxoDB:TGP89_299270"/>
<accession>A0A086KQD7</accession>
<protein>
    <submittedName>
        <fullName evidence="2">Uncharacterized protein</fullName>
    </submittedName>
</protein>